<dbReference type="STRING" id="1577792.QX51_03510"/>
<accession>A0A0B3WUW5</accession>
<comment type="caution">
    <text evidence="14">The sequence shown here is derived from an EMBL/GenBank/DDBJ whole genome shotgun (WGS) entry which is preliminary data.</text>
</comment>
<keyword evidence="5 11" id="KW-0067">ATP-binding</keyword>
<dbReference type="Gene3D" id="1.10.486.10">
    <property type="entry name" value="PCRA, domain 4"/>
    <property type="match status" value="1"/>
</dbReference>
<evidence type="ECO:0000259" key="13">
    <source>
        <dbReference type="PROSITE" id="PS51217"/>
    </source>
</evidence>
<dbReference type="GO" id="GO:0003677">
    <property type="term" value="F:DNA binding"/>
    <property type="evidence" value="ECO:0007669"/>
    <property type="project" value="UniProtKB-KW"/>
</dbReference>
<protein>
    <recommendedName>
        <fullName evidence="9">DNA 3'-5' helicase</fullName>
        <ecNumber evidence="9">5.6.2.4</ecNumber>
    </recommendedName>
</protein>
<evidence type="ECO:0000256" key="8">
    <source>
        <dbReference type="ARBA" id="ARBA00034617"/>
    </source>
</evidence>
<dbReference type="GO" id="GO:0005524">
    <property type="term" value="F:ATP binding"/>
    <property type="evidence" value="ECO:0007669"/>
    <property type="project" value="UniProtKB-UniRule"/>
</dbReference>
<keyword evidence="4 11" id="KW-0347">Helicase</keyword>
<dbReference type="InterPro" id="IPR000212">
    <property type="entry name" value="DNA_helicase_UvrD/REP"/>
</dbReference>
<dbReference type="EC" id="5.6.2.4" evidence="9"/>
<dbReference type="SUPFAM" id="SSF52540">
    <property type="entry name" value="P-loop containing nucleoside triphosphate hydrolases"/>
    <property type="match status" value="1"/>
</dbReference>
<feature type="binding site" evidence="11">
    <location>
        <begin position="26"/>
        <end position="33"/>
    </location>
    <ligand>
        <name>ATP</name>
        <dbReference type="ChEBI" id="CHEBI:30616"/>
    </ligand>
</feature>
<dbReference type="PROSITE" id="PS51198">
    <property type="entry name" value="UVRD_HELICASE_ATP_BIND"/>
    <property type="match status" value="1"/>
</dbReference>
<dbReference type="PROSITE" id="PS51217">
    <property type="entry name" value="UVRD_HELICASE_CTER"/>
    <property type="match status" value="1"/>
</dbReference>
<dbReference type="Pfam" id="PF00580">
    <property type="entry name" value="UvrD-helicase"/>
    <property type="match status" value="1"/>
</dbReference>
<evidence type="ECO:0000256" key="11">
    <source>
        <dbReference type="PROSITE-ProRule" id="PRU00560"/>
    </source>
</evidence>
<comment type="catalytic activity">
    <reaction evidence="8">
        <text>Couples ATP hydrolysis with the unwinding of duplex DNA by translocating in the 3'-5' direction.</text>
        <dbReference type="EC" id="5.6.2.4"/>
    </reaction>
</comment>
<dbReference type="OrthoDB" id="9810135at2"/>
<sequence>MIDKDKLNENQRKAVEHVEGPCMVLAGPGSGKTRVITYRIANMIMNNNIPPARILAISFTKNSSMEMQNRALQICKDNRINKVTFGTFHAVFYKILRYFGRYDMNSILDEKTKRITIKGILKNLKVENGEDDETVGQVINEISYVKNELMDKQDFESEILTKDEFINTYNMYEEYKEQVKKIDFDDMLLRTYYLLSQNKQALDMVRQVYKYILVDEFQDINRVQFEVLKLMANPNNNIFVVGDEDQSIYGFRGARPDFLLQFEEYFQGTKKILLDINYRSKKEIIDVSNKLIEKNISRYDKTIKCHQGEGAIVNYITPKDSEDEAIQIGKEILEEIKKDYVEYSDFAVIYRTNIQSRALVDVFMDMRIPFTIKDSIVTIYDHWAARDILSYLKIAAKQHTNEDWIRIINKPFRYISRDNLSQIKEDKDFVNALITKCNLHPKQVKTINDLDIDISYLKHQCPQDAISYIRTTLDYDKYILDYCVNRKIKTNGLIEILNEIESSASNFETIEEYLTHIEKVKEELEQNQHKKELDGVVFTTMHSAKGLEFRYVYIIGINEGTIPHEKSYDIDDDEKKDEQIEEERRLMYVGMTRAEESLTLSSPINKYGKKAYKSRFLDDIKNPTKEEINSVSIGDKLYHKSFGDGRIVGKDGDMVQVKFKNEEKTLDYKLCIRNNIIKKL</sequence>
<keyword evidence="7" id="KW-0413">Isomerase</keyword>
<dbReference type="PANTHER" id="PTHR11070">
    <property type="entry name" value="UVRD / RECB / PCRA DNA HELICASE FAMILY MEMBER"/>
    <property type="match status" value="1"/>
</dbReference>
<keyword evidence="15" id="KW-1185">Reference proteome</keyword>
<keyword evidence="3 11" id="KW-0378">Hydrolase</keyword>
<dbReference type="RefSeq" id="WP_039678520.1">
    <property type="nucleotide sequence ID" value="NZ_JAWGXO010000014.1"/>
</dbReference>
<evidence type="ECO:0000256" key="5">
    <source>
        <dbReference type="ARBA" id="ARBA00022840"/>
    </source>
</evidence>
<evidence type="ECO:0000256" key="10">
    <source>
        <dbReference type="ARBA" id="ARBA00048988"/>
    </source>
</evidence>
<dbReference type="InterPro" id="IPR014016">
    <property type="entry name" value="UvrD-like_ATP-bd"/>
</dbReference>
<dbReference type="Gene3D" id="3.40.50.300">
    <property type="entry name" value="P-loop containing nucleotide triphosphate hydrolases"/>
    <property type="match status" value="2"/>
</dbReference>
<dbReference type="CDD" id="cd18807">
    <property type="entry name" value="SF1_C_UvrD"/>
    <property type="match status" value="1"/>
</dbReference>
<evidence type="ECO:0000256" key="4">
    <source>
        <dbReference type="ARBA" id="ARBA00022806"/>
    </source>
</evidence>
<evidence type="ECO:0000313" key="15">
    <source>
        <dbReference type="Proteomes" id="UP000031189"/>
    </source>
</evidence>
<evidence type="ECO:0000259" key="12">
    <source>
        <dbReference type="PROSITE" id="PS51198"/>
    </source>
</evidence>
<dbReference type="Gene3D" id="1.10.10.160">
    <property type="match status" value="1"/>
</dbReference>
<dbReference type="EMBL" id="JWHR01000038">
    <property type="protein sequence ID" value="KHS58375.1"/>
    <property type="molecule type" value="Genomic_DNA"/>
</dbReference>
<dbReference type="GO" id="GO:0033202">
    <property type="term" value="C:DNA helicase complex"/>
    <property type="evidence" value="ECO:0007669"/>
    <property type="project" value="TreeGrafter"/>
</dbReference>
<dbReference type="AlphaFoldDB" id="A0A0B3WUW5"/>
<organism evidence="14 15">
    <name type="scientific">Terrisporobacter othiniensis</name>
    <dbReference type="NCBI Taxonomy" id="1577792"/>
    <lineage>
        <taxon>Bacteria</taxon>
        <taxon>Bacillati</taxon>
        <taxon>Bacillota</taxon>
        <taxon>Clostridia</taxon>
        <taxon>Peptostreptococcales</taxon>
        <taxon>Peptostreptococcaceae</taxon>
        <taxon>Terrisporobacter</taxon>
    </lineage>
</organism>
<feature type="domain" description="UvrD-like helicase ATP-binding" evidence="12">
    <location>
        <begin position="5"/>
        <end position="281"/>
    </location>
</feature>
<evidence type="ECO:0000256" key="6">
    <source>
        <dbReference type="ARBA" id="ARBA00023125"/>
    </source>
</evidence>
<comment type="catalytic activity">
    <reaction evidence="10">
        <text>ATP + H2O = ADP + phosphate + H(+)</text>
        <dbReference type="Rhea" id="RHEA:13065"/>
        <dbReference type="ChEBI" id="CHEBI:15377"/>
        <dbReference type="ChEBI" id="CHEBI:15378"/>
        <dbReference type="ChEBI" id="CHEBI:30616"/>
        <dbReference type="ChEBI" id="CHEBI:43474"/>
        <dbReference type="ChEBI" id="CHEBI:456216"/>
        <dbReference type="EC" id="5.6.2.4"/>
    </reaction>
</comment>
<gene>
    <name evidence="14" type="ORF">QX51_03510</name>
</gene>
<dbReference type="Proteomes" id="UP000031189">
    <property type="component" value="Unassembled WGS sequence"/>
</dbReference>
<dbReference type="GO" id="GO:0043138">
    <property type="term" value="F:3'-5' DNA helicase activity"/>
    <property type="evidence" value="ECO:0007669"/>
    <property type="project" value="UniProtKB-EC"/>
</dbReference>
<feature type="domain" description="UvrD-like helicase C-terminal" evidence="13">
    <location>
        <begin position="282"/>
        <end position="546"/>
    </location>
</feature>
<dbReference type="PANTHER" id="PTHR11070:SF2">
    <property type="entry name" value="ATP-DEPENDENT DNA HELICASE SRS2"/>
    <property type="match status" value="1"/>
</dbReference>
<evidence type="ECO:0000256" key="7">
    <source>
        <dbReference type="ARBA" id="ARBA00023235"/>
    </source>
</evidence>
<dbReference type="GO" id="GO:0000725">
    <property type="term" value="P:recombinational repair"/>
    <property type="evidence" value="ECO:0007669"/>
    <property type="project" value="TreeGrafter"/>
</dbReference>
<reference evidence="14 15" key="1">
    <citation type="submission" date="2014-12" db="EMBL/GenBank/DDBJ databases">
        <title>Draft genome sequence of Terrisporobacter sp. 08-306576, isolated from the blood culture of a bacteremia patient.</title>
        <authorList>
            <person name="Lund L.C."/>
            <person name="Sydenham T.V."/>
            <person name="Hogh S.V."/>
            <person name="Skov M.N."/>
            <person name="Kemp M."/>
            <person name="Justesen U.S."/>
        </authorList>
    </citation>
    <scope>NUCLEOTIDE SEQUENCE [LARGE SCALE GENOMIC DNA]</scope>
    <source>
        <strain evidence="14 15">08-306576</strain>
    </source>
</reference>
<keyword evidence="2 11" id="KW-0547">Nucleotide-binding</keyword>
<evidence type="ECO:0000256" key="3">
    <source>
        <dbReference type="ARBA" id="ARBA00022801"/>
    </source>
</evidence>
<dbReference type="Pfam" id="PF13361">
    <property type="entry name" value="UvrD_C"/>
    <property type="match status" value="1"/>
</dbReference>
<evidence type="ECO:0000256" key="9">
    <source>
        <dbReference type="ARBA" id="ARBA00034808"/>
    </source>
</evidence>
<proteinExistence type="inferred from homology"/>
<dbReference type="GO" id="GO:0016887">
    <property type="term" value="F:ATP hydrolysis activity"/>
    <property type="evidence" value="ECO:0007669"/>
    <property type="project" value="RHEA"/>
</dbReference>
<comment type="similarity">
    <text evidence="1">Belongs to the helicase family. UvrD subfamily.</text>
</comment>
<dbReference type="InterPro" id="IPR014017">
    <property type="entry name" value="DNA_helicase_UvrD-like_C"/>
</dbReference>
<evidence type="ECO:0000256" key="1">
    <source>
        <dbReference type="ARBA" id="ARBA00009922"/>
    </source>
</evidence>
<keyword evidence="6" id="KW-0238">DNA-binding</keyword>
<dbReference type="InterPro" id="IPR027417">
    <property type="entry name" value="P-loop_NTPase"/>
</dbReference>
<dbReference type="GO" id="GO:0005829">
    <property type="term" value="C:cytosol"/>
    <property type="evidence" value="ECO:0007669"/>
    <property type="project" value="TreeGrafter"/>
</dbReference>
<dbReference type="InterPro" id="IPR013986">
    <property type="entry name" value="DExx_box_DNA_helicase_dom_sf"/>
</dbReference>
<dbReference type="CDD" id="cd17932">
    <property type="entry name" value="DEXQc_UvrD"/>
    <property type="match status" value="1"/>
</dbReference>
<name>A0A0B3WUW5_9FIRM</name>
<evidence type="ECO:0000256" key="2">
    <source>
        <dbReference type="ARBA" id="ARBA00022741"/>
    </source>
</evidence>
<evidence type="ECO:0000313" key="14">
    <source>
        <dbReference type="EMBL" id="KHS58375.1"/>
    </source>
</evidence>